<evidence type="ECO:0000259" key="2">
    <source>
        <dbReference type="PROSITE" id="PS51724"/>
    </source>
</evidence>
<dbReference type="SUPFAM" id="SSF110997">
    <property type="entry name" value="Sporulation related repeat"/>
    <property type="match status" value="1"/>
</dbReference>
<dbReference type="AlphaFoldDB" id="A0AAI9HY56"/>
<name>A0AAI9HY56_PROST</name>
<dbReference type="InterPro" id="IPR007730">
    <property type="entry name" value="SPOR-like_dom"/>
</dbReference>
<dbReference type="EMBL" id="AAZDVE040000002">
    <property type="protein sequence ID" value="EMP9431366.1"/>
    <property type="molecule type" value="Genomic_DNA"/>
</dbReference>
<evidence type="ECO:0000313" key="4">
    <source>
        <dbReference type="EMBL" id="MER5078677.1"/>
    </source>
</evidence>
<feature type="region of interest" description="Disordered" evidence="1">
    <location>
        <begin position="267"/>
        <end position="293"/>
    </location>
</feature>
<dbReference type="Proteomes" id="UP001495779">
    <property type="component" value="Unassembled WGS sequence"/>
</dbReference>
<dbReference type="SMART" id="SM00671">
    <property type="entry name" value="SEL1"/>
    <property type="match status" value="2"/>
</dbReference>
<dbReference type="InterPro" id="IPR006597">
    <property type="entry name" value="Sel1-like"/>
</dbReference>
<feature type="domain" description="SPOR" evidence="2">
    <location>
        <begin position="389"/>
        <end position="466"/>
    </location>
</feature>
<proteinExistence type="predicted"/>
<dbReference type="SUPFAM" id="SSF81901">
    <property type="entry name" value="HCP-like"/>
    <property type="match status" value="1"/>
</dbReference>
<dbReference type="Pfam" id="PF05036">
    <property type="entry name" value="SPOR"/>
    <property type="match status" value="1"/>
</dbReference>
<reference evidence="4 5" key="1">
    <citation type="submission" date="2021-04" db="EMBL/GenBank/DDBJ databases">
        <title>Determining the burden of carbapenem-resistant Enterobacterales from a tertiary public heath setting in Bangladesh: a clinical, epidemiological, and molecular study.</title>
        <authorList>
            <person name="Farzana R."/>
            <person name="Walsh T.R."/>
        </authorList>
    </citation>
    <scope>NUCLEOTIDE SEQUENCE [LARGE SCALE GENOMIC DNA]</scope>
    <source>
        <strain evidence="4">Dmpro_s316</strain>
        <strain evidence="5">dmpro_s316</strain>
    </source>
</reference>
<dbReference type="EMBL" id="JAGSRH010000036">
    <property type="protein sequence ID" value="MER5078677.1"/>
    <property type="molecule type" value="Genomic_DNA"/>
</dbReference>
<dbReference type="Gene3D" id="1.25.40.10">
    <property type="entry name" value="Tetratricopeptide repeat domain"/>
    <property type="match status" value="1"/>
</dbReference>
<accession>A0AAI9HY56</accession>
<organism evidence="3">
    <name type="scientific">Providencia stuartii</name>
    <dbReference type="NCBI Taxonomy" id="588"/>
    <lineage>
        <taxon>Bacteria</taxon>
        <taxon>Pseudomonadati</taxon>
        <taxon>Pseudomonadota</taxon>
        <taxon>Gammaproteobacteria</taxon>
        <taxon>Enterobacterales</taxon>
        <taxon>Morganellaceae</taxon>
        <taxon>Providencia</taxon>
    </lineage>
</organism>
<dbReference type="RefSeq" id="WP_196713672.1">
    <property type="nucleotide sequence ID" value="NZ_CP095443.1"/>
</dbReference>
<sequence>MFISQHHRSIVKFAILSIVLGSSFLSNSIAQTQSSSVEMTHDKGVQLINGDGVPVDLVKGRYYIHQSAVQGYPLGQLHLGILFYFGDGGIQNTACAQWWLEKASHAKGEVHDLAKNFLAEIRAETAMLSPASRALIAAPDLKLCQQLPEMTNKGIGSNPFKIEPIRQPKIDLALVQNAIISVPKFNPTLAPLRYEQFQQKFSTLPSFIEVIRASGYLYHDVLNQLSEHGKLLAHHIFSHQQKEETQIANHLPVEPLQPVEVARNLPKKSAQTTTLEPSLSEQQGEPANNAARQSKRLVQGVIEGEGVVSDPIVEPLRHDDEQTPETKLIDLAATLRKLPENKILHVTMKPEEETAKQDNSSAMVKTAKVENKPSSTISPVYNLGGELRTASALHYTLQLGSASSPSGLYDQARRHKLSNYLVYETVRNGRQWYVLVYGEFANLSSAKRALKTLPAAIQRDKPWVRSLRHVQSELH</sequence>
<dbReference type="GO" id="GO:0042834">
    <property type="term" value="F:peptidoglycan binding"/>
    <property type="evidence" value="ECO:0007669"/>
    <property type="project" value="InterPro"/>
</dbReference>
<dbReference type="InterPro" id="IPR011990">
    <property type="entry name" value="TPR-like_helical_dom_sf"/>
</dbReference>
<dbReference type="Gene3D" id="3.30.70.1070">
    <property type="entry name" value="Sporulation related repeat"/>
    <property type="match status" value="1"/>
</dbReference>
<evidence type="ECO:0000313" key="3">
    <source>
        <dbReference type="EMBL" id="EMP9431366.1"/>
    </source>
</evidence>
<gene>
    <name evidence="3" type="ORF">JRA39_000358</name>
    <name evidence="4" type="ORF">KDV35_17705</name>
</gene>
<dbReference type="PROSITE" id="PS51724">
    <property type="entry name" value="SPOR"/>
    <property type="match status" value="1"/>
</dbReference>
<feature type="compositionally biased region" description="Polar residues" evidence="1">
    <location>
        <begin position="269"/>
        <end position="292"/>
    </location>
</feature>
<feature type="region of interest" description="Disordered" evidence="1">
    <location>
        <begin position="351"/>
        <end position="370"/>
    </location>
</feature>
<comment type="caution">
    <text evidence="3">The sequence shown here is derived from an EMBL/GenBank/DDBJ whole genome shotgun (WGS) entry which is preliminary data.</text>
</comment>
<evidence type="ECO:0000313" key="5">
    <source>
        <dbReference type="Proteomes" id="UP001495779"/>
    </source>
</evidence>
<evidence type="ECO:0000256" key="1">
    <source>
        <dbReference type="SAM" id="MobiDB-lite"/>
    </source>
</evidence>
<dbReference type="InterPro" id="IPR036680">
    <property type="entry name" value="SPOR-like_sf"/>
</dbReference>
<protein>
    <submittedName>
        <fullName evidence="3">SPOR domain-containing protein</fullName>
    </submittedName>
</protein>
<reference evidence="3" key="2">
    <citation type="submission" date="2024-02" db="EMBL/GenBank/DDBJ databases">
        <authorList>
            <consortium name="Clinical and Environmental Microbiology Branch: Whole genome sequencing antimicrobial resistance pathogens in the healthcare setting"/>
        </authorList>
    </citation>
    <scope>NUCLEOTIDE SEQUENCE</scope>
    <source>
        <strain evidence="3">2020GO-00142</strain>
    </source>
</reference>